<dbReference type="InterPro" id="IPR016186">
    <property type="entry name" value="C-type_lectin-like/link_sf"/>
</dbReference>
<dbReference type="OMA" id="VQIWYRY"/>
<sequence length="181" mass="20539">MFLRSAHTLHYSPRNTRCENMGVFLVVVFAVSLSGCTGGPLGKGFHQNRAVTSCPPYWIPWEGACYRFFDHALSWRQAERMCALFASNVVSIHSPEENNFVYGLTAHYVRTWIGLNDINADGEFTWTDGTDENYLKWAPGQPDEAYNGEDCVEFWDKGAEGEWNDLDCGALRPFTCKIHLE</sequence>
<dbReference type="GO" id="GO:0038023">
    <property type="term" value="F:signaling receptor activity"/>
    <property type="evidence" value="ECO:0000318"/>
    <property type="project" value="GO_Central"/>
</dbReference>
<reference evidence="4" key="2">
    <citation type="submission" date="2025-08" db="UniProtKB">
        <authorList>
            <consortium name="RefSeq"/>
        </authorList>
    </citation>
    <scope>IDENTIFICATION</scope>
    <source>
        <strain evidence="4">S238N-H82</strain>
        <tissue evidence="4">Testes</tissue>
    </source>
</reference>
<name>A0A9J7MA70_BRAFL</name>
<dbReference type="InterPro" id="IPR050111">
    <property type="entry name" value="C-type_lectin/snaclec_domain"/>
</dbReference>
<dbReference type="InterPro" id="IPR018378">
    <property type="entry name" value="C-type_lectin_CS"/>
</dbReference>
<dbReference type="PROSITE" id="PS50041">
    <property type="entry name" value="C_TYPE_LECTIN_2"/>
    <property type="match status" value="1"/>
</dbReference>
<protein>
    <submittedName>
        <fullName evidence="4">C-type lectin lectoxin-Thr1-like</fullName>
    </submittedName>
</protein>
<dbReference type="KEGG" id="bfo:118430386"/>
<keyword evidence="3" id="KW-1185">Reference proteome</keyword>
<dbReference type="Proteomes" id="UP000001554">
    <property type="component" value="Chromosome 14"/>
</dbReference>
<dbReference type="SUPFAM" id="SSF56436">
    <property type="entry name" value="C-type lectin-like"/>
    <property type="match status" value="1"/>
</dbReference>
<dbReference type="PROSITE" id="PS00615">
    <property type="entry name" value="C_TYPE_LECTIN_1"/>
    <property type="match status" value="1"/>
</dbReference>
<evidence type="ECO:0000259" key="2">
    <source>
        <dbReference type="PROSITE" id="PS50041"/>
    </source>
</evidence>
<organism evidence="3 4">
    <name type="scientific">Branchiostoma floridae</name>
    <name type="common">Florida lancelet</name>
    <name type="synonym">Amphioxus</name>
    <dbReference type="NCBI Taxonomy" id="7739"/>
    <lineage>
        <taxon>Eukaryota</taxon>
        <taxon>Metazoa</taxon>
        <taxon>Chordata</taxon>
        <taxon>Cephalochordata</taxon>
        <taxon>Leptocardii</taxon>
        <taxon>Amphioxiformes</taxon>
        <taxon>Branchiostomatidae</taxon>
        <taxon>Branchiostoma</taxon>
    </lineage>
</organism>
<dbReference type="AlphaFoldDB" id="A0A9J7MA70"/>
<dbReference type="SMART" id="SM00034">
    <property type="entry name" value="CLECT"/>
    <property type="match status" value="1"/>
</dbReference>
<dbReference type="InterPro" id="IPR016187">
    <property type="entry name" value="CTDL_fold"/>
</dbReference>
<reference evidence="3" key="1">
    <citation type="journal article" date="2020" name="Nat. Ecol. Evol.">
        <title>Deeply conserved synteny resolves early events in vertebrate evolution.</title>
        <authorList>
            <person name="Simakov O."/>
            <person name="Marletaz F."/>
            <person name="Yue J.X."/>
            <person name="O'Connell B."/>
            <person name="Jenkins J."/>
            <person name="Brandt A."/>
            <person name="Calef R."/>
            <person name="Tung C.H."/>
            <person name="Huang T.K."/>
            <person name="Schmutz J."/>
            <person name="Satoh N."/>
            <person name="Yu J.K."/>
            <person name="Putnam N.H."/>
            <person name="Green R.E."/>
            <person name="Rokhsar D.S."/>
        </authorList>
    </citation>
    <scope>NUCLEOTIDE SEQUENCE [LARGE SCALE GENOMIC DNA]</scope>
    <source>
        <strain evidence="3">S238N-H82</strain>
    </source>
</reference>
<dbReference type="OrthoDB" id="418245at2759"/>
<dbReference type="GeneID" id="118430386"/>
<evidence type="ECO:0000256" key="1">
    <source>
        <dbReference type="ARBA" id="ARBA00023157"/>
    </source>
</evidence>
<evidence type="ECO:0000313" key="3">
    <source>
        <dbReference type="Proteomes" id="UP000001554"/>
    </source>
</evidence>
<dbReference type="RefSeq" id="XP_035697133.1">
    <property type="nucleotide sequence ID" value="XM_035841240.1"/>
</dbReference>
<accession>A0A9J7MA70</accession>
<dbReference type="PANTHER" id="PTHR22803">
    <property type="entry name" value="MANNOSE, PHOSPHOLIPASE, LECTIN RECEPTOR RELATED"/>
    <property type="match status" value="1"/>
</dbReference>
<dbReference type="Gene3D" id="3.10.100.10">
    <property type="entry name" value="Mannose-Binding Protein A, subunit A"/>
    <property type="match status" value="1"/>
</dbReference>
<dbReference type="InterPro" id="IPR001304">
    <property type="entry name" value="C-type_lectin-like"/>
</dbReference>
<feature type="domain" description="C-type lectin" evidence="2">
    <location>
        <begin position="61"/>
        <end position="177"/>
    </location>
</feature>
<keyword evidence="1" id="KW-1015">Disulfide bond</keyword>
<proteinExistence type="predicted"/>
<dbReference type="Pfam" id="PF00059">
    <property type="entry name" value="Lectin_C"/>
    <property type="match status" value="1"/>
</dbReference>
<evidence type="ECO:0000313" key="4">
    <source>
        <dbReference type="RefSeq" id="XP_035697133.1"/>
    </source>
</evidence>
<gene>
    <name evidence="4" type="primary">LOC118430386</name>
</gene>
<dbReference type="FunFam" id="3.10.100.10:FF:000244">
    <property type="match status" value="1"/>
</dbReference>